<dbReference type="STRING" id="1246637.MTBBW1_1470023"/>
<dbReference type="EMBL" id="FWEV01000054">
    <property type="protein sequence ID" value="SLM28710.1"/>
    <property type="molecule type" value="Genomic_DNA"/>
</dbReference>
<sequence length="266" mass="30364">MGNPPYGNIEAEMKRFKILNIWVDELNMKQALERVNEFIRIGKGVHTVFASNPEKNFSVPENQFLFSMFKQADMLIPDGIGMVLAARWLYGSNLERVPGCELMQNTCAMAADKGYKIFIYGAKEEVNEAAVETLKKRHPTIEIVGRQNGYLPEDEMPDLIDRINQSGAEILFLALGSPKQELWIATYRDQLKTVRVCQGIGGTLDVLAGTVKRAPEFYCKTGLEWLYRLMSEPSRLKRQLSLPKFAFQVFRSGMMKKRNNRKAEML</sequence>
<dbReference type="Gene3D" id="3.40.50.2300">
    <property type="match status" value="1"/>
</dbReference>
<keyword evidence="2 3" id="KW-0808">Transferase</keyword>
<dbReference type="NCBIfam" id="TIGR00696">
    <property type="entry name" value="wecG_tagA_cpsF"/>
    <property type="match status" value="1"/>
</dbReference>
<dbReference type="PANTHER" id="PTHR34136:SF1">
    <property type="entry name" value="UDP-N-ACETYL-D-MANNOSAMINURONIC ACID TRANSFERASE"/>
    <property type="match status" value="1"/>
</dbReference>
<keyword evidence="4" id="KW-1185">Reference proteome</keyword>
<dbReference type="CDD" id="cd06533">
    <property type="entry name" value="Glyco_transf_WecG_TagA"/>
    <property type="match status" value="1"/>
</dbReference>
<dbReference type="PANTHER" id="PTHR34136">
    <property type="match status" value="1"/>
</dbReference>
<evidence type="ECO:0000256" key="2">
    <source>
        <dbReference type="ARBA" id="ARBA00022679"/>
    </source>
</evidence>
<dbReference type="InterPro" id="IPR004629">
    <property type="entry name" value="WecG_TagA_CpsF"/>
</dbReference>
<dbReference type="AlphaFoldDB" id="A0A1W1H892"/>
<accession>A0A1W1H892</accession>
<evidence type="ECO:0000256" key="1">
    <source>
        <dbReference type="ARBA" id="ARBA00022676"/>
    </source>
</evidence>
<dbReference type="GO" id="GO:0016758">
    <property type="term" value="F:hexosyltransferase activity"/>
    <property type="evidence" value="ECO:0007669"/>
    <property type="project" value="TreeGrafter"/>
</dbReference>
<name>A0A1W1H892_9BACT</name>
<organism evidence="3 4">
    <name type="scientific">Desulfamplus magnetovallimortis</name>
    <dbReference type="NCBI Taxonomy" id="1246637"/>
    <lineage>
        <taxon>Bacteria</taxon>
        <taxon>Pseudomonadati</taxon>
        <taxon>Thermodesulfobacteriota</taxon>
        <taxon>Desulfobacteria</taxon>
        <taxon>Desulfobacterales</taxon>
        <taxon>Desulfobacteraceae</taxon>
        <taxon>Desulfamplus</taxon>
    </lineage>
</organism>
<protein>
    <submittedName>
        <fullName evidence="3">Glycosyltransferase, WecB/TagA/CpsF family</fullName>
        <ecNumber evidence="3">2.4.1.-</ecNumber>
    </submittedName>
</protein>
<keyword evidence="1 3" id="KW-0328">Glycosyltransferase</keyword>
<dbReference type="Proteomes" id="UP000191931">
    <property type="component" value="Unassembled WGS sequence"/>
</dbReference>
<dbReference type="EC" id="2.4.1.-" evidence="3"/>
<gene>
    <name evidence="3" type="ORF">MTBBW1_1470023</name>
</gene>
<reference evidence="3 4" key="1">
    <citation type="submission" date="2017-03" db="EMBL/GenBank/DDBJ databases">
        <authorList>
            <person name="Afonso C.L."/>
            <person name="Miller P.J."/>
            <person name="Scott M.A."/>
            <person name="Spackman E."/>
            <person name="Goraichik I."/>
            <person name="Dimitrov K.M."/>
            <person name="Suarez D.L."/>
            <person name="Swayne D.E."/>
        </authorList>
    </citation>
    <scope>NUCLEOTIDE SEQUENCE [LARGE SCALE GENOMIC DNA]</scope>
    <source>
        <strain evidence="3">PRJEB14757</strain>
    </source>
</reference>
<evidence type="ECO:0000313" key="4">
    <source>
        <dbReference type="Proteomes" id="UP000191931"/>
    </source>
</evidence>
<evidence type="ECO:0000313" key="3">
    <source>
        <dbReference type="EMBL" id="SLM28710.1"/>
    </source>
</evidence>
<proteinExistence type="predicted"/>
<dbReference type="Pfam" id="PF03808">
    <property type="entry name" value="Glyco_tran_WecG"/>
    <property type="match status" value="1"/>
</dbReference>